<accession>A0A9P1DW42</accession>
<reference evidence="2" key="2">
    <citation type="submission" date="2024-04" db="EMBL/GenBank/DDBJ databases">
        <authorList>
            <person name="Chen Y."/>
            <person name="Shah S."/>
            <person name="Dougan E. K."/>
            <person name="Thang M."/>
            <person name="Chan C."/>
        </authorList>
    </citation>
    <scope>NUCLEOTIDE SEQUENCE [LARGE SCALE GENOMIC DNA]</scope>
</reference>
<dbReference type="OrthoDB" id="432868at2759"/>
<keyword evidence="3" id="KW-1185">Reference proteome</keyword>
<dbReference type="EMBL" id="CAMXCT010006632">
    <property type="protein sequence ID" value="CAI4017364.1"/>
    <property type="molecule type" value="Genomic_DNA"/>
</dbReference>
<organism evidence="1">
    <name type="scientific">Cladocopium goreaui</name>
    <dbReference type="NCBI Taxonomy" id="2562237"/>
    <lineage>
        <taxon>Eukaryota</taxon>
        <taxon>Sar</taxon>
        <taxon>Alveolata</taxon>
        <taxon>Dinophyceae</taxon>
        <taxon>Suessiales</taxon>
        <taxon>Symbiodiniaceae</taxon>
        <taxon>Cladocopium</taxon>
    </lineage>
</organism>
<gene>
    <name evidence="1" type="ORF">C1SCF055_LOCUS42013</name>
</gene>
<reference evidence="1" key="1">
    <citation type="submission" date="2022-10" db="EMBL/GenBank/DDBJ databases">
        <authorList>
            <person name="Chen Y."/>
            <person name="Dougan E. K."/>
            <person name="Chan C."/>
            <person name="Rhodes N."/>
            <person name="Thang M."/>
        </authorList>
    </citation>
    <scope>NUCLEOTIDE SEQUENCE</scope>
</reference>
<dbReference type="EMBL" id="CAMXCT030006632">
    <property type="protein sequence ID" value="CAL4804676.1"/>
    <property type="molecule type" value="Genomic_DNA"/>
</dbReference>
<evidence type="ECO:0000313" key="1">
    <source>
        <dbReference type="EMBL" id="CAI4017364.1"/>
    </source>
</evidence>
<evidence type="ECO:0000313" key="3">
    <source>
        <dbReference type="Proteomes" id="UP001152797"/>
    </source>
</evidence>
<dbReference type="Proteomes" id="UP001152797">
    <property type="component" value="Unassembled WGS sequence"/>
</dbReference>
<name>A0A9P1DW42_9DINO</name>
<dbReference type="EMBL" id="CAMXCT020006632">
    <property type="protein sequence ID" value="CAL1170739.1"/>
    <property type="molecule type" value="Genomic_DNA"/>
</dbReference>
<comment type="caution">
    <text evidence="1">The sequence shown here is derived from an EMBL/GenBank/DDBJ whole genome shotgun (WGS) entry which is preliminary data.</text>
</comment>
<evidence type="ECO:0000313" key="2">
    <source>
        <dbReference type="EMBL" id="CAL1170739.1"/>
    </source>
</evidence>
<protein>
    <submittedName>
        <fullName evidence="1">Uncharacterized protein</fullName>
    </submittedName>
</protein>
<dbReference type="AlphaFoldDB" id="A0A9P1DW42"/>
<sequence>MLADGPVEPFEVLQSGRRFHFLTARLGELSDAVTKLGAGSGPYEKVYAGHSVPMDDSMFPELEPYKSLNAGRLKVVGTGGLDATEFLPPDLCMAYRYPDSLISDKVSEAYEFPQRLDPEGEVVALAKLWDARGFLHIHDTDLQNERPFEMVRVFNCFKNLEVDRQIGDRRGRNAVEHRVSGPSANLPSGAYLLDLVVDASKETLSAFEAFAASKRAKKPPRVELGDHAGVEIATDAHEGLLRSAGLLAENSRVVAGMPFCGDKLCKGLVIDDYFAIAKVPRGVLVPNPALDCLSKSKELYTQHGIVGSDDKDVRGAQKAKVIGASVSASHGGMHVTNELTLLSVLAPLMVSDVAVQICEEVFATDASLQKGAIVSAWILRNLMSQRRSLSRGVYTKKFATYVEKLSEALADVMELGIKRLADFYHASRLAELGISLDTMPDSHFQYIDEINKSLVRRQLQEAWNLAFAWVRDEPSTHHLAMPYFVLLGLTLSDSMGKLLTWVPSVQEARLGSYSRRKMANFVVDVGALSVNDSDRADRCFMYKRSAKLPREK</sequence>
<proteinExistence type="predicted"/>